<organism evidence="1 2">
    <name type="scientific">Stegodyphus mimosarum</name>
    <name type="common">African social velvet spider</name>
    <dbReference type="NCBI Taxonomy" id="407821"/>
    <lineage>
        <taxon>Eukaryota</taxon>
        <taxon>Metazoa</taxon>
        <taxon>Ecdysozoa</taxon>
        <taxon>Arthropoda</taxon>
        <taxon>Chelicerata</taxon>
        <taxon>Arachnida</taxon>
        <taxon>Araneae</taxon>
        <taxon>Araneomorphae</taxon>
        <taxon>Entelegynae</taxon>
        <taxon>Eresoidea</taxon>
        <taxon>Eresidae</taxon>
        <taxon>Stegodyphus</taxon>
    </lineage>
</organism>
<name>A0A087V0N9_STEMI</name>
<dbReference type="OrthoDB" id="9990834at2759"/>
<dbReference type="GO" id="GO:0000049">
    <property type="term" value="F:tRNA binding"/>
    <property type="evidence" value="ECO:0007669"/>
    <property type="project" value="TreeGrafter"/>
</dbReference>
<accession>A0A087V0N9</accession>
<protein>
    <submittedName>
        <fullName evidence="1">Uncharacterized protein</fullName>
    </submittedName>
</protein>
<feature type="non-terminal residue" evidence="1">
    <location>
        <position position="405"/>
    </location>
</feature>
<dbReference type="AlphaFoldDB" id="A0A087V0N9"/>
<dbReference type="PANTHER" id="PTHR16043:SF1">
    <property type="entry name" value="DALR ANTICODON-BINDING DOMAIN-CONTAINING PROTEIN 3"/>
    <property type="match status" value="1"/>
</dbReference>
<evidence type="ECO:0000313" key="1">
    <source>
        <dbReference type="EMBL" id="KFM83178.1"/>
    </source>
</evidence>
<dbReference type="Proteomes" id="UP000054359">
    <property type="component" value="Unassembled WGS sequence"/>
</dbReference>
<dbReference type="EMBL" id="KL813200">
    <property type="protein sequence ID" value="KFM83178.1"/>
    <property type="molecule type" value="Genomic_DNA"/>
</dbReference>
<evidence type="ECO:0000313" key="2">
    <source>
        <dbReference type="Proteomes" id="UP000054359"/>
    </source>
</evidence>
<dbReference type="GO" id="GO:0106217">
    <property type="term" value="P:tRNA C3-cytosine methylation"/>
    <property type="evidence" value="ECO:0007669"/>
    <property type="project" value="TreeGrafter"/>
</dbReference>
<sequence length="405" mass="46934">MSSTEILESLICLRVKDERIFFVSKLEADIQSVFSEISNKKKINKIMVQKYLKQGNIFLKGDFYVLLQSPEGCRYLEYSEELIEKLKDISYILDAEIYSHFYLTFRLNRPFVFKKVFDEVLKYGKTYGMVEKHQSVLVLVHNENLNDFDKMRNSLSAEHVISFLSTNHFTVYYHFIDLVKSCTSLNGNEIICAEDCSFNDMHQSLESKASHSEWKICCDVHDCLCLDGKAFLEKYDLLKYGKSINHIKILKNSGSELLTKTAYIKHLMSKHMHNKPDYILHIISHSKKIIIYESCILLQMLDDVSLDHAFIINQSTSPKIKSEISITEFINAQKQEIQNAMAHKYDPGISHDKLWSSRIDILLDSAVKFSFLKISSSMVLKLQVPSHNNNSVKNLGIFVQYNFAR</sequence>
<keyword evidence="2" id="KW-1185">Reference proteome</keyword>
<proteinExistence type="predicted"/>
<dbReference type="PANTHER" id="PTHR16043">
    <property type="entry name" value="DALRD3 PROTEIN"/>
    <property type="match status" value="1"/>
</dbReference>
<dbReference type="OMA" id="MNARLWL"/>
<reference evidence="1 2" key="1">
    <citation type="submission" date="2013-11" db="EMBL/GenBank/DDBJ databases">
        <title>Genome sequencing of Stegodyphus mimosarum.</title>
        <authorList>
            <person name="Bechsgaard J."/>
        </authorList>
    </citation>
    <scope>NUCLEOTIDE SEQUENCE [LARGE SCALE GENOMIC DNA]</scope>
</reference>
<dbReference type="InterPro" id="IPR037380">
    <property type="entry name" value="DALRD3"/>
</dbReference>
<gene>
    <name evidence="1" type="ORF">X975_23326</name>
</gene>